<keyword evidence="3" id="KW-1185">Reference proteome</keyword>
<comment type="caution">
    <text evidence="2">The sequence shown here is derived from an EMBL/GenBank/DDBJ whole genome shotgun (WGS) entry which is preliminary data.</text>
</comment>
<organism evidence="2 3">
    <name type="scientific">Wohlfahrtiimonas larvae</name>
    <dbReference type="NCBI Taxonomy" id="1157986"/>
    <lineage>
        <taxon>Bacteria</taxon>
        <taxon>Pseudomonadati</taxon>
        <taxon>Pseudomonadota</taxon>
        <taxon>Gammaproteobacteria</taxon>
        <taxon>Cardiobacteriales</taxon>
        <taxon>Ignatzschineriaceae</taxon>
        <taxon>Wohlfahrtiimonas</taxon>
    </lineage>
</organism>
<dbReference type="InterPro" id="IPR030970">
    <property type="entry name" value="ABC_MlaD"/>
</dbReference>
<dbReference type="Proteomes" id="UP001500631">
    <property type="component" value="Unassembled WGS sequence"/>
</dbReference>
<dbReference type="RefSeq" id="WP_345667387.1">
    <property type="nucleotide sequence ID" value="NZ_BAABKE010000003.1"/>
</dbReference>
<reference evidence="3" key="1">
    <citation type="journal article" date="2019" name="Int. J. Syst. Evol. Microbiol.">
        <title>The Global Catalogue of Microorganisms (GCM) 10K type strain sequencing project: providing services to taxonomists for standard genome sequencing and annotation.</title>
        <authorList>
            <consortium name="The Broad Institute Genomics Platform"/>
            <consortium name="The Broad Institute Genome Sequencing Center for Infectious Disease"/>
            <person name="Wu L."/>
            <person name="Ma J."/>
        </authorList>
    </citation>
    <scope>NUCLEOTIDE SEQUENCE [LARGE SCALE GENOMIC DNA]</scope>
    <source>
        <strain evidence="3">JCM 18424</strain>
    </source>
</reference>
<dbReference type="PANTHER" id="PTHR33371">
    <property type="entry name" value="INTERMEMBRANE PHOSPHOLIPID TRANSPORT SYSTEM BINDING PROTEIN MLAD-RELATED"/>
    <property type="match status" value="1"/>
</dbReference>
<sequence length="152" mass="16468">MNNMRMMNFVVGLFVIFGVVALVWLALTASSTDSRFAKQITVSAGFDNVGSLKVKAPVMIGGVRVGRVSHISLDPEDFKAIVEMRLDEKYEIPKDSVAMIYTAGLVGEQYVALDPGGAPMPLENGDSIRLTQSAIVIERLIGQFLTSMGNKD</sequence>
<gene>
    <name evidence="2" type="primary">mlaD</name>
    <name evidence="2" type="ORF">GCM10023338_09980</name>
</gene>
<dbReference type="EMBL" id="BAABKE010000003">
    <property type="protein sequence ID" value="GAA5098019.1"/>
    <property type="molecule type" value="Genomic_DNA"/>
</dbReference>
<dbReference type="InterPro" id="IPR052336">
    <property type="entry name" value="MlaD_Phospholipid_Transporter"/>
</dbReference>
<dbReference type="PANTHER" id="PTHR33371:SF4">
    <property type="entry name" value="INTERMEMBRANE PHOSPHOLIPID TRANSPORT SYSTEM BINDING PROTEIN MLAD"/>
    <property type="match status" value="1"/>
</dbReference>
<dbReference type="InterPro" id="IPR003399">
    <property type="entry name" value="Mce/MlaD"/>
</dbReference>
<protein>
    <submittedName>
        <fullName evidence="2">Outer membrane lipid asymmetry maintenance protein MlaD</fullName>
    </submittedName>
</protein>
<evidence type="ECO:0000313" key="2">
    <source>
        <dbReference type="EMBL" id="GAA5098019.1"/>
    </source>
</evidence>
<evidence type="ECO:0000313" key="3">
    <source>
        <dbReference type="Proteomes" id="UP001500631"/>
    </source>
</evidence>
<accession>A0ABP9MK93</accession>
<dbReference type="NCBIfam" id="TIGR04430">
    <property type="entry name" value="OM_asym_MlaD"/>
    <property type="match status" value="1"/>
</dbReference>
<proteinExistence type="predicted"/>
<evidence type="ECO:0000259" key="1">
    <source>
        <dbReference type="Pfam" id="PF02470"/>
    </source>
</evidence>
<dbReference type="Pfam" id="PF02470">
    <property type="entry name" value="MlaD"/>
    <property type="match status" value="1"/>
</dbReference>
<feature type="domain" description="Mce/MlaD" evidence="1">
    <location>
        <begin position="40"/>
        <end position="116"/>
    </location>
</feature>
<name>A0ABP9MK93_9GAMM</name>